<feature type="transmembrane region" description="Helical" evidence="1">
    <location>
        <begin position="60"/>
        <end position="79"/>
    </location>
</feature>
<protein>
    <recommendedName>
        <fullName evidence="4">Holin</fullName>
    </recommendedName>
</protein>
<keyword evidence="1" id="KW-1133">Transmembrane helix</keyword>
<evidence type="ECO:0000313" key="3">
    <source>
        <dbReference type="Proteomes" id="UP001081709"/>
    </source>
</evidence>
<dbReference type="EMBL" id="JAPMKV010000010">
    <property type="protein sequence ID" value="MCX7445810.1"/>
    <property type="molecule type" value="Genomic_DNA"/>
</dbReference>
<dbReference type="RefSeq" id="WP_267186837.1">
    <property type="nucleotide sequence ID" value="NZ_JAPMKV010000010.1"/>
</dbReference>
<feature type="transmembrane region" description="Helical" evidence="1">
    <location>
        <begin position="35"/>
        <end position="54"/>
    </location>
</feature>
<name>A0ABT3WUA7_9CORY</name>
<gene>
    <name evidence="2" type="ORF">OS125_11260</name>
</gene>
<accession>A0ABT3WUA7</accession>
<dbReference type="Proteomes" id="UP001081709">
    <property type="component" value="Unassembled WGS sequence"/>
</dbReference>
<sequence length="135" mass="14112">MSLNPKTISIYMGPVQDALAATIENQSFYQRWAGTINPVLGALAGALTGLGAQFATTGELGTASLIVGLLAAFITGLVARLTPNGNTPTTQARSQAAIEKAMEEALEARPAEPRDAAPLPDLAGYVRDFRRQTGL</sequence>
<keyword evidence="1" id="KW-0472">Membrane</keyword>
<comment type="caution">
    <text evidence="2">The sequence shown here is derived from an EMBL/GenBank/DDBJ whole genome shotgun (WGS) entry which is preliminary data.</text>
</comment>
<keyword evidence="1" id="KW-0812">Transmembrane</keyword>
<organism evidence="2 3">
    <name type="scientific">Corynebacterium pygosceleis</name>
    <dbReference type="NCBI Taxonomy" id="2800406"/>
    <lineage>
        <taxon>Bacteria</taxon>
        <taxon>Bacillati</taxon>
        <taxon>Actinomycetota</taxon>
        <taxon>Actinomycetes</taxon>
        <taxon>Mycobacteriales</taxon>
        <taxon>Corynebacteriaceae</taxon>
        <taxon>Corynebacterium</taxon>
    </lineage>
</organism>
<keyword evidence="3" id="KW-1185">Reference proteome</keyword>
<proteinExistence type="predicted"/>
<evidence type="ECO:0000256" key="1">
    <source>
        <dbReference type="SAM" id="Phobius"/>
    </source>
</evidence>
<evidence type="ECO:0008006" key="4">
    <source>
        <dbReference type="Google" id="ProtNLM"/>
    </source>
</evidence>
<evidence type="ECO:0000313" key="2">
    <source>
        <dbReference type="EMBL" id="MCX7445810.1"/>
    </source>
</evidence>
<reference evidence="2" key="1">
    <citation type="submission" date="2022-11" db="EMBL/GenBank/DDBJ databases">
        <title>Corynebacterium sp. isolated from Penguins.</title>
        <authorList>
            <person name="Sedlar K."/>
            <person name="Svec P."/>
        </authorList>
    </citation>
    <scope>NUCLEOTIDE SEQUENCE</scope>
    <source>
        <strain evidence="2">P7003</strain>
    </source>
</reference>